<reference evidence="1 2" key="1">
    <citation type="journal article" date="2011" name="J. Bacteriol.">
        <title>Complete genome sequence of Metallosphaera cuprina, a metal sulfide-oxidizing archaeon from a hot spring.</title>
        <authorList>
            <person name="Liu L.J."/>
            <person name="You X.Y."/>
            <person name="Zheng H."/>
            <person name="Wang S."/>
            <person name="Jiang C.Y."/>
            <person name="Liu S.J."/>
        </authorList>
    </citation>
    <scope>NUCLEOTIDE SEQUENCE [LARGE SCALE GENOMIC DNA]</scope>
    <source>
        <strain evidence="1 2">Ar-4</strain>
    </source>
</reference>
<keyword evidence="2" id="KW-1185">Reference proteome</keyword>
<dbReference type="PATRIC" id="fig|1006006.8.peg.1323"/>
<proteinExistence type="predicted"/>
<name>F4FY60_METCR</name>
<dbReference type="HOGENOM" id="CLU_3227785_0_0_2"/>
<dbReference type="AlphaFoldDB" id="F4FY60"/>
<accession>F4FY60</accession>
<dbReference type="KEGG" id="mcn:Mcup_1330"/>
<evidence type="ECO:0000313" key="2">
    <source>
        <dbReference type="Proteomes" id="UP000007812"/>
    </source>
</evidence>
<sequence length="43" mass="4980">MKVNFRTTRLRASENVTLGNCKGNLKTMKKKHMKLGLEITLFK</sequence>
<evidence type="ECO:0000313" key="1">
    <source>
        <dbReference type="EMBL" id="AEB95433.1"/>
    </source>
</evidence>
<dbReference type="Proteomes" id="UP000007812">
    <property type="component" value="Chromosome"/>
</dbReference>
<dbReference type="EMBL" id="CP002656">
    <property type="protein sequence ID" value="AEB95433.1"/>
    <property type="molecule type" value="Genomic_DNA"/>
</dbReference>
<protein>
    <submittedName>
        <fullName evidence="1">Uncharacterized protein</fullName>
    </submittedName>
</protein>
<organism evidence="1 2">
    <name type="scientific">Metallosphaera cuprina (strain Ar-4)</name>
    <dbReference type="NCBI Taxonomy" id="1006006"/>
    <lineage>
        <taxon>Archaea</taxon>
        <taxon>Thermoproteota</taxon>
        <taxon>Thermoprotei</taxon>
        <taxon>Sulfolobales</taxon>
        <taxon>Sulfolobaceae</taxon>
        <taxon>Metallosphaera</taxon>
    </lineage>
</organism>
<gene>
    <name evidence="1" type="ordered locus">Mcup_1330</name>
</gene>
<dbReference type="STRING" id="1006006.Mcup_1330"/>